<dbReference type="SMART" id="SM01141">
    <property type="entry name" value="DRY_EERY"/>
    <property type="match status" value="1"/>
</dbReference>
<evidence type="ECO:0000256" key="6">
    <source>
        <dbReference type="ARBA" id="ARBA00023187"/>
    </source>
</evidence>
<feature type="region of interest" description="Disordered" evidence="7">
    <location>
        <begin position="410"/>
        <end position="482"/>
    </location>
</feature>
<evidence type="ECO:0000313" key="9">
    <source>
        <dbReference type="EMBL" id="UYV68252.1"/>
    </source>
</evidence>
<gene>
    <name evidence="9" type="ORF">LAZ67_5003621</name>
</gene>
<feature type="domain" description="SURP motif" evidence="8">
    <location>
        <begin position="360"/>
        <end position="400"/>
    </location>
</feature>
<evidence type="ECO:0000256" key="1">
    <source>
        <dbReference type="ARBA" id="ARBA00022664"/>
    </source>
</evidence>
<accession>A0ABY6KKC1</accession>
<feature type="compositionally biased region" description="Basic residues" evidence="7">
    <location>
        <begin position="560"/>
        <end position="587"/>
    </location>
</feature>
<evidence type="ECO:0000256" key="2">
    <source>
        <dbReference type="ARBA" id="ARBA00022737"/>
    </source>
</evidence>
<evidence type="ECO:0000256" key="7">
    <source>
        <dbReference type="SAM" id="MobiDB-lite"/>
    </source>
</evidence>
<dbReference type="SMART" id="SM00648">
    <property type="entry name" value="SWAP"/>
    <property type="match status" value="2"/>
</dbReference>
<feature type="region of interest" description="Disordered" evidence="7">
    <location>
        <begin position="518"/>
        <end position="634"/>
    </location>
</feature>
<dbReference type="Pfam" id="PF09750">
    <property type="entry name" value="DRY_EERY"/>
    <property type="match status" value="1"/>
</dbReference>
<dbReference type="InterPro" id="IPR040397">
    <property type="entry name" value="SWAP"/>
</dbReference>
<feature type="compositionally biased region" description="Pro residues" evidence="7">
    <location>
        <begin position="414"/>
        <end position="432"/>
    </location>
</feature>
<feature type="region of interest" description="Disordered" evidence="7">
    <location>
        <begin position="318"/>
        <end position="354"/>
    </location>
</feature>
<evidence type="ECO:0000256" key="3">
    <source>
        <dbReference type="ARBA" id="ARBA00022884"/>
    </source>
</evidence>
<keyword evidence="1" id="KW-0507">mRNA processing</keyword>
<feature type="compositionally biased region" description="Basic and acidic residues" evidence="7">
    <location>
        <begin position="472"/>
        <end position="482"/>
    </location>
</feature>
<proteinExistence type="predicted"/>
<keyword evidence="3" id="KW-0694">RNA-binding</keyword>
<dbReference type="Proteomes" id="UP001235939">
    <property type="component" value="Chromosome 05"/>
</dbReference>
<keyword evidence="2" id="KW-0677">Repeat</keyword>
<keyword evidence="4" id="KW-0805">Transcription regulation</keyword>
<dbReference type="Gene3D" id="1.10.10.790">
    <property type="entry name" value="Surp module"/>
    <property type="match status" value="2"/>
</dbReference>
<evidence type="ECO:0000313" key="10">
    <source>
        <dbReference type="Proteomes" id="UP001235939"/>
    </source>
</evidence>
<dbReference type="InterPro" id="IPR019147">
    <property type="entry name" value="SWAP_N_domain"/>
</dbReference>
<dbReference type="PROSITE" id="PS50128">
    <property type="entry name" value="SURP"/>
    <property type="match status" value="2"/>
</dbReference>
<dbReference type="SUPFAM" id="SSF109905">
    <property type="entry name" value="Surp module (SWAP domain)"/>
    <property type="match status" value="2"/>
</dbReference>
<feature type="compositionally biased region" description="Low complexity" evidence="7">
    <location>
        <begin position="588"/>
        <end position="597"/>
    </location>
</feature>
<reference evidence="9 10" key="1">
    <citation type="submission" date="2022-01" db="EMBL/GenBank/DDBJ databases">
        <title>A chromosomal length assembly of Cordylochernes scorpioides.</title>
        <authorList>
            <person name="Zeh D."/>
            <person name="Zeh J."/>
        </authorList>
    </citation>
    <scope>NUCLEOTIDE SEQUENCE [LARGE SCALE GENOMIC DNA]</scope>
    <source>
        <strain evidence="9">IN4F17</strain>
        <tissue evidence="9">Whole Body</tissue>
    </source>
</reference>
<feature type="compositionally biased region" description="Polar residues" evidence="7">
    <location>
        <begin position="460"/>
        <end position="471"/>
    </location>
</feature>
<evidence type="ECO:0000259" key="8">
    <source>
        <dbReference type="PROSITE" id="PS50128"/>
    </source>
</evidence>
<keyword evidence="5" id="KW-0804">Transcription</keyword>
<keyword evidence="10" id="KW-1185">Reference proteome</keyword>
<evidence type="ECO:0000256" key="5">
    <source>
        <dbReference type="ARBA" id="ARBA00023163"/>
    </source>
</evidence>
<feature type="compositionally biased region" description="Polar residues" evidence="7">
    <location>
        <begin position="522"/>
        <end position="534"/>
    </location>
</feature>
<feature type="compositionally biased region" description="Basic and acidic residues" evidence="7">
    <location>
        <begin position="438"/>
        <end position="448"/>
    </location>
</feature>
<dbReference type="Pfam" id="PF01805">
    <property type="entry name" value="Surp"/>
    <property type="match status" value="2"/>
</dbReference>
<keyword evidence="6" id="KW-0508">mRNA splicing</keyword>
<protein>
    <submittedName>
        <fullName evidence="9">SFSWAP</fullName>
    </submittedName>
</protein>
<sequence length="687" mass="76864">MAFNECWDRGSPEPEKSEELLVFGYSCKFFRDDEKALHIDKGKHLIPWMNDDNLMIDRYDGRLHLYNVADLETQGEAFTLSKSEQEEEEALDKERYYDLNKDLEAETYQEEELKRLRAAVALDGAYHETPFNYDQENGDSGKVPSQNLELPKGLGVAVVEEEEDLVFTPPEGLVCQPNMVLALPGNQPSTTACPSNQSVLQPSTMREFAIIEKTAQFVSQQGGQMEIFIKMKQGNNPQFCFLSFEDPLNPFYKWLVAELKSGRYKPKPPLTWEDAYSLLVKNLQNLVSSESRGSSPHQPAAGTYVVFFFLLIPSTRGTGHDNHEDGSPADTTAPPPPPGLEPVQLPVATTVTPPPNIQAIIDKMAVYASKNGDDFETIVKSKEDKRFDFLYPWNQYHHYYLARKKHYCGENKPAPSPTSPAKPQPAKGPPAPVSFSLKSKEDSSEKPKTALLLEPDSETETSQVTDGSQSPKDPDASRKQEARIIADKLKDKLAAAARDRLQARKVQLERKRKAALFLDQLNKLNNGSTGSASPATAPLATEDPPPSREASPRCNSGLVCRKKSATPQKRSRSHSKTASPAKRRRRSPSSSSSSSNSESRHKKRSKKHSKKKKKKKHHHHHKSRHHSPSNHRAKTPPAAYLLVRRWYCINGGKAPHSWEVSYTCIGQRLRSPQMLCVPHKAGSPGPF</sequence>
<name>A0ABY6KKC1_9ARAC</name>
<dbReference type="EMBL" id="CP092867">
    <property type="protein sequence ID" value="UYV68252.1"/>
    <property type="molecule type" value="Genomic_DNA"/>
</dbReference>
<dbReference type="InterPro" id="IPR035967">
    <property type="entry name" value="SWAP/Surp_sf"/>
</dbReference>
<evidence type="ECO:0000256" key="4">
    <source>
        <dbReference type="ARBA" id="ARBA00023015"/>
    </source>
</evidence>
<dbReference type="PANTHER" id="PTHR13161">
    <property type="entry name" value="SPLICING FACTOR SUPPRESSOR OF WHITE APRICOT"/>
    <property type="match status" value="1"/>
</dbReference>
<feature type="domain" description="SURP motif" evidence="8">
    <location>
        <begin position="210"/>
        <end position="252"/>
    </location>
</feature>
<feature type="compositionally biased region" description="Basic residues" evidence="7">
    <location>
        <begin position="600"/>
        <end position="634"/>
    </location>
</feature>
<organism evidence="9 10">
    <name type="scientific">Cordylochernes scorpioides</name>
    <dbReference type="NCBI Taxonomy" id="51811"/>
    <lineage>
        <taxon>Eukaryota</taxon>
        <taxon>Metazoa</taxon>
        <taxon>Ecdysozoa</taxon>
        <taxon>Arthropoda</taxon>
        <taxon>Chelicerata</taxon>
        <taxon>Arachnida</taxon>
        <taxon>Pseudoscorpiones</taxon>
        <taxon>Cheliferoidea</taxon>
        <taxon>Chernetidae</taxon>
        <taxon>Cordylochernes</taxon>
    </lineage>
</organism>
<dbReference type="PANTHER" id="PTHR13161:SF15">
    <property type="entry name" value="SPLICING FACTOR, SUPPRESSOR OF WHITE-APRICOT HOMOLOG"/>
    <property type="match status" value="1"/>
</dbReference>
<dbReference type="InterPro" id="IPR000061">
    <property type="entry name" value="Surp"/>
</dbReference>